<dbReference type="InterPro" id="IPR034660">
    <property type="entry name" value="DinB/YfiT-like"/>
</dbReference>
<evidence type="ECO:0000313" key="2">
    <source>
        <dbReference type="Proteomes" id="UP001518976"/>
    </source>
</evidence>
<dbReference type="Proteomes" id="UP001518976">
    <property type="component" value="Unassembled WGS sequence"/>
</dbReference>
<dbReference type="SUPFAM" id="SSF109854">
    <property type="entry name" value="DinB/YfiT-like putative metalloenzymes"/>
    <property type="match status" value="1"/>
</dbReference>
<protein>
    <submittedName>
        <fullName evidence="1">DinB family protein</fullName>
    </submittedName>
</protein>
<dbReference type="Gene3D" id="1.20.120.450">
    <property type="entry name" value="dinb family like domain"/>
    <property type="match status" value="1"/>
</dbReference>
<dbReference type="InterPro" id="IPR007061">
    <property type="entry name" value="MST-like"/>
</dbReference>
<dbReference type="Pfam" id="PF04978">
    <property type="entry name" value="MST"/>
    <property type="match status" value="1"/>
</dbReference>
<comment type="caution">
    <text evidence="1">The sequence shown here is derived from an EMBL/GenBank/DDBJ whole genome shotgun (WGS) entry which is preliminary data.</text>
</comment>
<organism evidence="1 2">
    <name type="scientific">Streptomyces spirodelae</name>
    <dbReference type="NCBI Taxonomy" id="2812904"/>
    <lineage>
        <taxon>Bacteria</taxon>
        <taxon>Bacillati</taxon>
        <taxon>Actinomycetota</taxon>
        <taxon>Actinomycetes</taxon>
        <taxon>Kitasatosporales</taxon>
        <taxon>Streptomycetaceae</taxon>
        <taxon>Streptomyces</taxon>
    </lineage>
</organism>
<evidence type="ECO:0000313" key="1">
    <source>
        <dbReference type="EMBL" id="MBO8184554.1"/>
    </source>
</evidence>
<name>A0ABS3WNF6_9ACTN</name>
<sequence>MTDVTGFSARGDVRPPYATGGEKETLTAFLGYLREAVIAKAAGLSDEVGLAPGVPSGTSLLGLVKHLTRVEHNWFGWAYAGRGEQPLDDDEPPLPGETGASLIAAYQEAIRASDGIIAACDDLDRRGERSLRDGEPPSMRWTLVHMIEETGRHAGHADILREQTDGATGR</sequence>
<accession>A0ABS3WNF6</accession>
<dbReference type="EMBL" id="JAFFZN010000002">
    <property type="protein sequence ID" value="MBO8184554.1"/>
    <property type="molecule type" value="Genomic_DNA"/>
</dbReference>
<proteinExistence type="predicted"/>
<dbReference type="RefSeq" id="WP_209263357.1">
    <property type="nucleotide sequence ID" value="NZ_JAFFZN010000002.1"/>
</dbReference>
<reference evidence="1 2" key="1">
    <citation type="submission" date="2021-02" db="EMBL/GenBank/DDBJ databases">
        <title>Streptomyces spirodelae sp. nov., isolated from duckweed.</title>
        <authorList>
            <person name="Saimee Y."/>
            <person name="Duangmal K."/>
        </authorList>
    </citation>
    <scope>NUCLEOTIDE SEQUENCE [LARGE SCALE GENOMIC DNA]</scope>
    <source>
        <strain evidence="1 2">DW4-2</strain>
    </source>
</reference>
<keyword evidence="2" id="KW-1185">Reference proteome</keyword>
<gene>
    <name evidence="1" type="ORF">JW592_03550</name>
</gene>